<evidence type="ECO:0000313" key="13">
    <source>
        <dbReference type="EMBL" id="SFC13582.1"/>
    </source>
</evidence>
<dbReference type="GO" id="GO:0055085">
    <property type="term" value="P:transmembrane transport"/>
    <property type="evidence" value="ECO:0007669"/>
    <property type="project" value="InterPro"/>
</dbReference>
<feature type="region of interest" description="Disordered" evidence="10">
    <location>
        <begin position="67"/>
        <end position="96"/>
    </location>
</feature>
<dbReference type="InterPro" id="IPR006260">
    <property type="entry name" value="TonB/TolA_C"/>
</dbReference>
<proteinExistence type="inferred from homology"/>
<evidence type="ECO:0000259" key="12">
    <source>
        <dbReference type="PROSITE" id="PS52015"/>
    </source>
</evidence>
<gene>
    <name evidence="13" type="ORF">SAMN05421747_10522</name>
</gene>
<organism evidence="13 14">
    <name type="scientific">Parapedobacter composti</name>
    <dbReference type="NCBI Taxonomy" id="623281"/>
    <lineage>
        <taxon>Bacteria</taxon>
        <taxon>Pseudomonadati</taxon>
        <taxon>Bacteroidota</taxon>
        <taxon>Sphingobacteriia</taxon>
        <taxon>Sphingobacteriales</taxon>
        <taxon>Sphingobacteriaceae</taxon>
        <taxon>Parapedobacter</taxon>
    </lineage>
</organism>
<keyword evidence="8 11" id="KW-1133">Transmembrane helix</keyword>
<reference evidence="13 14" key="1">
    <citation type="submission" date="2016-10" db="EMBL/GenBank/DDBJ databases">
        <authorList>
            <person name="de Groot N.N."/>
        </authorList>
    </citation>
    <scope>NUCLEOTIDE SEQUENCE [LARGE SCALE GENOMIC DNA]</scope>
    <source>
        <strain evidence="13 14">DSM 22900</strain>
    </source>
</reference>
<keyword evidence="14" id="KW-1185">Reference proteome</keyword>
<keyword evidence="7" id="KW-0653">Protein transport</keyword>
<evidence type="ECO:0000256" key="4">
    <source>
        <dbReference type="ARBA" id="ARBA00022475"/>
    </source>
</evidence>
<dbReference type="InterPro" id="IPR051045">
    <property type="entry name" value="TonB-dependent_transducer"/>
</dbReference>
<keyword evidence="5" id="KW-0997">Cell inner membrane</keyword>
<dbReference type="PANTHER" id="PTHR33446">
    <property type="entry name" value="PROTEIN TONB-RELATED"/>
    <property type="match status" value="1"/>
</dbReference>
<dbReference type="Proteomes" id="UP000199577">
    <property type="component" value="Unassembled WGS sequence"/>
</dbReference>
<dbReference type="PROSITE" id="PS52015">
    <property type="entry name" value="TONB_CTD"/>
    <property type="match status" value="1"/>
</dbReference>
<dbReference type="STRING" id="623281.SAMN05421747_10522"/>
<sequence length="417" mass="45730">MTKQEAYERLELPQGADLQEVRRKFAELYNDYRMRIDNAPTARMRQTYEQHLEAVKEAYALLNESDRMDDTGDLPRTAQSGTFEEGSGEKHLIGDDETAPQNIDRALAVFGLSVHQPAAVIARMVRQHLAELHQQYMTVNLPAAKAAYQQEITKAEAAEAVIRPWLATRHAEAEPEGIPNQEVPGTTQPAMLEETSRQRKTGVPVWLFGLLVVVALGGGYWWWSGNGRVKPVDADTLAVAPIDSAASDSTARAPATNSRSVATLQKDSVATEAIEDKTPERAIAAKSKRETAPTAQAGTSDAQRRESNATDEKIYETVEVEAVPPGGIAAFTRWVGENYAYPAAAIEAGVNGRVEVSFVVDRDGSLTDFKVVRHIGFGTGEALIETLRKSPKWTPGQQNGRPVRVAYTLPIRLNLTE</sequence>
<comment type="subcellular location">
    <subcellularLocation>
        <location evidence="1">Cell inner membrane</location>
        <topology evidence="1">Single-pass membrane protein</topology>
        <orientation evidence="1">Periplasmic side</orientation>
    </subcellularLocation>
</comment>
<dbReference type="GO" id="GO:0031992">
    <property type="term" value="F:energy transducer activity"/>
    <property type="evidence" value="ECO:0007669"/>
    <property type="project" value="TreeGrafter"/>
</dbReference>
<feature type="region of interest" description="Disordered" evidence="10">
    <location>
        <begin position="270"/>
        <end position="310"/>
    </location>
</feature>
<keyword evidence="6 11" id="KW-0812">Transmembrane</keyword>
<evidence type="ECO:0000256" key="7">
    <source>
        <dbReference type="ARBA" id="ARBA00022927"/>
    </source>
</evidence>
<dbReference type="NCBIfam" id="TIGR01352">
    <property type="entry name" value="tonB_Cterm"/>
    <property type="match status" value="1"/>
</dbReference>
<evidence type="ECO:0000256" key="2">
    <source>
        <dbReference type="ARBA" id="ARBA00006555"/>
    </source>
</evidence>
<evidence type="ECO:0000256" key="9">
    <source>
        <dbReference type="ARBA" id="ARBA00023136"/>
    </source>
</evidence>
<dbReference type="Pfam" id="PF03544">
    <property type="entry name" value="TonB_C"/>
    <property type="match status" value="1"/>
</dbReference>
<evidence type="ECO:0000313" key="14">
    <source>
        <dbReference type="Proteomes" id="UP000199577"/>
    </source>
</evidence>
<evidence type="ECO:0000256" key="8">
    <source>
        <dbReference type="ARBA" id="ARBA00022989"/>
    </source>
</evidence>
<keyword evidence="9 11" id="KW-0472">Membrane</keyword>
<name>A0A1I1GQL0_9SPHI</name>
<dbReference type="RefSeq" id="WP_244518756.1">
    <property type="nucleotide sequence ID" value="NZ_FOLL01000005.1"/>
</dbReference>
<dbReference type="InterPro" id="IPR037682">
    <property type="entry name" value="TonB_C"/>
</dbReference>
<feature type="transmembrane region" description="Helical" evidence="11">
    <location>
        <begin position="205"/>
        <end position="223"/>
    </location>
</feature>
<keyword evidence="3" id="KW-0813">Transport</keyword>
<keyword evidence="4" id="KW-1003">Cell membrane</keyword>
<evidence type="ECO:0000256" key="5">
    <source>
        <dbReference type="ARBA" id="ARBA00022519"/>
    </source>
</evidence>
<dbReference type="PANTHER" id="PTHR33446:SF2">
    <property type="entry name" value="PROTEIN TONB"/>
    <property type="match status" value="1"/>
</dbReference>
<dbReference type="GO" id="GO:0015031">
    <property type="term" value="P:protein transport"/>
    <property type="evidence" value="ECO:0007669"/>
    <property type="project" value="UniProtKB-KW"/>
</dbReference>
<dbReference type="GO" id="GO:0098797">
    <property type="term" value="C:plasma membrane protein complex"/>
    <property type="evidence" value="ECO:0007669"/>
    <property type="project" value="TreeGrafter"/>
</dbReference>
<protein>
    <submittedName>
        <fullName evidence="13">TonB family C-terminal domain-containing protein</fullName>
    </submittedName>
</protein>
<evidence type="ECO:0000256" key="10">
    <source>
        <dbReference type="SAM" id="MobiDB-lite"/>
    </source>
</evidence>
<feature type="domain" description="TonB C-terminal" evidence="12">
    <location>
        <begin position="326"/>
        <end position="417"/>
    </location>
</feature>
<dbReference type="EMBL" id="FOLL01000005">
    <property type="protein sequence ID" value="SFC13582.1"/>
    <property type="molecule type" value="Genomic_DNA"/>
</dbReference>
<dbReference type="Gene3D" id="3.30.1150.10">
    <property type="match status" value="1"/>
</dbReference>
<evidence type="ECO:0000256" key="1">
    <source>
        <dbReference type="ARBA" id="ARBA00004383"/>
    </source>
</evidence>
<evidence type="ECO:0000256" key="6">
    <source>
        <dbReference type="ARBA" id="ARBA00022692"/>
    </source>
</evidence>
<comment type="similarity">
    <text evidence="2">Belongs to the TonB family.</text>
</comment>
<accession>A0A1I1GQL0</accession>
<evidence type="ECO:0000256" key="3">
    <source>
        <dbReference type="ARBA" id="ARBA00022448"/>
    </source>
</evidence>
<dbReference type="AlphaFoldDB" id="A0A1I1GQL0"/>
<dbReference type="SUPFAM" id="SSF74653">
    <property type="entry name" value="TolA/TonB C-terminal domain"/>
    <property type="match status" value="1"/>
</dbReference>
<evidence type="ECO:0000256" key="11">
    <source>
        <dbReference type="SAM" id="Phobius"/>
    </source>
</evidence>